<dbReference type="GO" id="GO:0006508">
    <property type="term" value="P:proteolysis"/>
    <property type="evidence" value="ECO:0007669"/>
    <property type="project" value="InterPro"/>
</dbReference>
<proteinExistence type="predicted"/>
<dbReference type="InterPro" id="IPR036852">
    <property type="entry name" value="Peptidase_S8/S53_dom_sf"/>
</dbReference>
<reference evidence="3 4" key="1">
    <citation type="submission" date="2007-06" db="EMBL/GenBank/DDBJ databases">
        <authorList>
            <person name="Shimkets L."/>
            <person name="Ferriera S."/>
            <person name="Johnson J."/>
            <person name="Kravitz S."/>
            <person name="Beeson K."/>
            <person name="Sutton G."/>
            <person name="Rogers Y.-H."/>
            <person name="Friedman R."/>
            <person name="Frazier M."/>
            <person name="Venter J.C."/>
        </authorList>
    </citation>
    <scope>NUCLEOTIDE SEQUENCE [LARGE SCALE GENOMIC DNA]</scope>
    <source>
        <strain evidence="3 4">SIR-1</strain>
    </source>
</reference>
<keyword evidence="4" id="KW-1185">Reference proteome</keyword>
<evidence type="ECO:0000259" key="2">
    <source>
        <dbReference type="Pfam" id="PF00082"/>
    </source>
</evidence>
<feature type="domain" description="Peptidase S8/S53" evidence="2">
    <location>
        <begin position="217"/>
        <end position="490"/>
    </location>
</feature>
<dbReference type="AlphaFoldDB" id="A6G2K4"/>
<evidence type="ECO:0000313" key="4">
    <source>
        <dbReference type="Proteomes" id="UP000005801"/>
    </source>
</evidence>
<dbReference type="Pfam" id="PF00082">
    <property type="entry name" value="Peptidase_S8"/>
    <property type="match status" value="1"/>
</dbReference>
<dbReference type="eggNOG" id="COG1404">
    <property type="taxonomic scope" value="Bacteria"/>
</dbReference>
<dbReference type="Proteomes" id="UP000005801">
    <property type="component" value="Unassembled WGS sequence"/>
</dbReference>
<dbReference type="SUPFAM" id="SSF52743">
    <property type="entry name" value="Subtilisin-like"/>
    <property type="match status" value="1"/>
</dbReference>
<organism evidence="3 4">
    <name type="scientific">Plesiocystis pacifica SIR-1</name>
    <dbReference type="NCBI Taxonomy" id="391625"/>
    <lineage>
        <taxon>Bacteria</taxon>
        <taxon>Pseudomonadati</taxon>
        <taxon>Myxococcota</taxon>
        <taxon>Polyangia</taxon>
        <taxon>Nannocystales</taxon>
        <taxon>Nannocystaceae</taxon>
        <taxon>Plesiocystis</taxon>
    </lineage>
</organism>
<dbReference type="InterPro" id="IPR000209">
    <property type="entry name" value="Peptidase_S8/S53_dom"/>
</dbReference>
<evidence type="ECO:0000313" key="3">
    <source>
        <dbReference type="EMBL" id="EDM79941.1"/>
    </source>
</evidence>
<dbReference type="Gene3D" id="3.40.50.200">
    <property type="entry name" value="Peptidase S8/S53 domain"/>
    <property type="match status" value="1"/>
</dbReference>
<dbReference type="EMBL" id="ABCS01000015">
    <property type="protein sequence ID" value="EDM79941.1"/>
    <property type="molecule type" value="Genomic_DNA"/>
</dbReference>
<name>A6G2K4_9BACT</name>
<protein>
    <recommendedName>
        <fullName evidence="2">Peptidase S8/S53 domain-containing protein</fullName>
    </recommendedName>
</protein>
<sequence>MGIGLKDDMTKARLFLAGVLVLSACDLEAPDSEDVEALDEETPHAGGGAHEGAGAGDLQSPGAEQHPFSLEIGVCPGAKRVIGILDSGTDCSLGGALPSQWTGTQLFASGSPGVSALTEPLPPGFEAFCAFDYTDTEGEIALADYSALFSVVDAAPNLQRSSMSADCRGEFEQGDLHDPSVGTGLRQAFTANIDWDGGLQIDTDYADRDHVEVAVLDTASEAALNDPQLTPTHAHGAQMAGLIEAIDCPAQRPECLERVRNVMALPRTDWSAAPSWVEGGRTGTQGDLAMAVFEAVQGWRARRIADPDAASRLVLNLSLGWERLGDQAVDTSRGPAAALLLALQHASCNGALTLAAAGNVADDRCPDLYSGPLAPASFEAMAAPTGAECSTFGFAALDEVNHPVAAPAGSYAPLVHAVGALDEFDAPLINARPGGMPRLAALGAHGLGSGDQALAGSSVSTAVVAGTAAVVWSYRPELTAAEVMDTIYANGYATSDSADFGLGHDPMAAATVRRVSVCAALDAACTDQSAACPVPGCAATAPAEDGYLTAYADAVAQVLSDPSTAIDDHVEGSDAVAAVCPESAPGMTNLSTPQPPLPICSHCTVVKKPGTTKADDQLLMTIAPDYVGNVVALTLVIQQAQADDRHVFELDAEVIASLNSQGGEVDVTRVFLDAPDAETGSLEFVLVDGSVQSNRVAVTTEVAPVQEPEPEPQPEPQP</sequence>
<dbReference type="GO" id="GO:0004252">
    <property type="term" value="F:serine-type endopeptidase activity"/>
    <property type="evidence" value="ECO:0007669"/>
    <property type="project" value="InterPro"/>
</dbReference>
<feature type="compositionally biased region" description="Gly residues" evidence="1">
    <location>
        <begin position="45"/>
        <end position="55"/>
    </location>
</feature>
<gene>
    <name evidence="3" type="ORF">PPSIR1_22906</name>
</gene>
<dbReference type="PROSITE" id="PS51257">
    <property type="entry name" value="PROKAR_LIPOPROTEIN"/>
    <property type="match status" value="1"/>
</dbReference>
<accession>A6G2K4</accession>
<feature type="region of interest" description="Disordered" evidence="1">
    <location>
        <begin position="32"/>
        <end position="63"/>
    </location>
</feature>
<comment type="caution">
    <text evidence="3">The sequence shown here is derived from an EMBL/GenBank/DDBJ whole genome shotgun (WGS) entry which is preliminary data.</text>
</comment>
<evidence type="ECO:0000256" key="1">
    <source>
        <dbReference type="SAM" id="MobiDB-lite"/>
    </source>
</evidence>